<proteinExistence type="predicted"/>
<dbReference type="PANTHER" id="PTHR40078">
    <property type="entry name" value="INTEGRAL MEMBRANE PROTEIN-RELATED"/>
    <property type="match status" value="1"/>
</dbReference>
<keyword evidence="1" id="KW-0472">Membrane</keyword>
<dbReference type="Pfam" id="PF19700">
    <property type="entry name" value="DUF6198"/>
    <property type="match status" value="1"/>
</dbReference>
<feature type="transmembrane region" description="Helical" evidence="1">
    <location>
        <begin position="7"/>
        <end position="26"/>
    </location>
</feature>
<dbReference type="EMBL" id="LK933349">
    <property type="protein sequence ID" value="CDT70804.1"/>
    <property type="molecule type" value="Genomic_DNA"/>
</dbReference>
<dbReference type="RefSeq" id="WP_021362938.1">
    <property type="nucleotide sequence ID" value="NZ_BBYB01000112.1"/>
</dbReference>
<dbReference type="AlphaFoldDB" id="A0A031WGM4"/>
<keyword evidence="1" id="KW-1133">Transmembrane helix</keyword>
<evidence type="ECO:0000256" key="1">
    <source>
        <dbReference type="SAM" id="Phobius"/>
    </source>
</evidence>
<evidence type="ECO:0000313" key="3">
    <source>
        <dbReference type="EMBL" id="CDS89564.1"/>
    </source>
</evidence>
<protein>
    <submittedName>
        <fullName evidence="2">Putative membrane protein</fullName>
    </submittedName>
</protein>
<accession>A0A031WGM4</accession>
<feature type="transmembrane region" description="Helical" evidence="1">
    <location>
        <begin position="74"/>
        <end position="92"/>
    </location>
</feature>
<name>A0A031WGM4_CLODI</name>
<feature type="transmembrane region" description="Helical" evidence="1">
    <location>
        <begin position="46"/>
        <end position="67"/>
    </location>
</feature>
<dbReference type="EMBL" id="LK932525">
    <property type="protein sequence ID" value="CDS88928.1"/>
    <property type="molecule type" value="Genomic_DNA"/>
</dbReference>
<gene>
    <name evidence="4" type="ORF">BN1095_650013</name>
    <name evidence="2" type="ORF">BN1096_700247</name>
    <name evidence="3" type="ORF">BN1097_710246</name>
</gene>
<sequence>MNVIKKFIFVILIINILGCGISLILQSSLGSDAITLLNEGIHIKLGISYTIAGLIYNGTLLLIALLLNKKSLGLGSCVYVLVAGIFIDLYIYLLLDFNISSLGIIIRIMSFIIGHILMCSGFAMLIKFDIGMSPLDAILIYIEGKFKYPYKVLKTIADVIFLILGVYLGGNLGFGTIFSILCTGTTISIVSKMISVNKKRYYSNI</sequence>
<keyword evidence="1" id="KW-0812">Transmembrane</keyword>
<feature type="transmembrane region" description="Helical" evidence="1">
    <location>
        <begin position="104"/>
        <end position="128"/>
    </location>
</feature>
<evidence type="ECO:0000313" key="4">
    <source>
        <dbReference type="EMBL" id="CDT70804.1"/>
    </source>
</evidence>
<organism evidence="2">
    <name type="scientific">Clostridioides difficile</name>
    <name type="common">Peptoclostridium difficile</name>
    <dbReference type="NCBI Taxonomy" id="1496"/>
    <lineage>
        <taxon>Bacteria</taxon>
        <taxon>Bacillati</taxon>
        <taxon>Bacillota</taxon>
        <taxon>Clostridia</taxon>
        <taxon>Peptostreptococcales</taxon>
        <taxon>Peptostreptococcaceae</taxon>
        <taxon>Clostridioides</taxon>
    </lineage>
</organism>
<evidence type="ECO:0000313" key="2">
    <source>
        <dbReference type="EMBL" id="CDS88928.1"/>
    </source>
</evidence>
<dbReference type="EMBL" id="LK932411">
    <property type="protein sequence ID" value="CDS89564.1"/>
    <property type="molecule type" value="Genomic_DNA"/>
</dbReference>
<dbReference type="PANTHER" id="PTHR40078:SF1">
    <property type="entry name" value="INTEGRAL MEMBRANE PROTEIN"/>
    <property type="match status" value="1"/>
</dbReference>
<dbReference type="InterPro" id="IPR038750">
    <property type="entry name" value="YczE/YyaS-like"/>
</dbReference>
<reference evidence="2" key="1">
    <citation type="submission" date="2014-07" db="EMBL/GenBank/DDBJ databases">
        <authorList>
            <person name="Monot Marc"/>
        </authorList>
    </citation>
    <scope>NUCLEOTIDE SEQUENCE</scope>
    <source>
        <strain evidence="4">7032989</strain>
        <strain evidence="3">7032994</strain>
    </source>
</reference>